<keyword evidence="4" id="KW-1185">Reference proteome</keyword>
<dbReference type="RefSeq" id="WP_127723228.1">
    <property type="nucleotide sequence ID" value="NZ_RLIH01000002.1"/>
</dbReference>
<dbReference type="AlphaFoldDB" id="A0A437S9H6"/>
<dbReference type="OrthoDB" id="9807946at2"/>
<dbReference type="GO" id="GO:0046872">
    <property type="term" value="F:metal ion binding"/>
    <property type="evidence" value="ECO:0007669"/>
    <property type="project" value="InterPro"/>
</dbReference>
<dbReference type="Gene3D" id="3.60.15.10">
    <property type="entry name" value="Ribonuclease Z/Hydroxyacylglutathione hydrolase-like"/>
    <property type="match status" value="1"/>
</dbReference>
<gene>
    <name evidence="3" type="ORF">EF514_01840</name>
</gene>
<evidence type="ECO:0000313" key="3">
    <source>
        <dbReference type="EMBL" id="RVU55494.1"/>
    </source>
</evidence>
<sequence>MENLLTERIKDHLYYIGVNDRETQLFENMWPLPDGVAYNSFLMTGEKNIIIDLVKVNTVSSYIEKVQEILKEDSLDYIVINHVEPDHSSGILNILELYPDVKLICNKKTVPFLKTYYGIEDNLIVVSEGETLELGNRKLTFYMTPMVHWPESMVTYEEESKTLFSQDIFGGFGTLNGAIFDDQVKFDDNYYSETTRYFINIVGKYASQALKALNKLKDLEISTICPVHGPIWRKEPERIVKLYTDLAQQKVKDAVLIIYGSMYGNTERMAEAVARGVAKGGITDIRIRDVGKTPFSYLLAEAWETKGIILGSCSYNNNIFPPMSFLMEELKQQKMKNNIWGIFGSYSWSGGALKRLREFTEGNKCEVLERQPEIQGAANEEELRELIQLGEDMARAILES</sequence>
<evidence type="ECO:0000313" key="4">
    <source>
        <dbReference type="Proteomes" id="UP000288812"/>
    </source>
</evidence>
<name>A0A437S9H6_9FIRM</name>
<dbReference type="InterPro" id="IPR029039">
    <property type="entry name" value="Flavoprotein-like_sf"/>
</dbReference>
<dbReference type="CDD" id="cd07709">
    <property type="entry name" value="flavodiiron_proteins_MBL-fold"/>
    <property type="match status" value="1"/>
</dbReference>
<protein>
    <submittedName>
        <fullName evidence="3">FprA family A-type flavoprotein</fullName>
    </submittedName>
</protein>
<reference evidence="3 4" key="1">
    <citation type="submission" date="2018-11" db="EMBL/GenBank/DDBJ databases">
        <title>Genome sequencing and assembly of Anaerosphaera sp. nov., GS7-6-2.</title>
        <authorList>
            <person name="Rettenmaier R."/>
            <person name="Liebl W."/>
            <person name="Zverlov V."/>
        </authorList>
    </citation>
    <scope>NUCLEOTIDE SEQUENCE [LARGE SCALE GENOMIC DNA]</scope>
    <source>
        <strain evidence="3 4">GS7-6-2</strain>
    </source>
</reference>
<organism evidence="3 4">
    <name type="scientific">Anaerosphaera multitolerans</name>
    <dbReference type="NCBI Taxonomy" id="2487351"/>
    <lineage>
        <taxon>Bacteria</taxon>
        <taxon>Bacillati</taxon>
        <taxon>Bacillota</taxon>
        <taxon>Tissierellia</taxon>
        <taxon>Tissierellales</taxon>
        <taxon>Peptoniphilaceae</taxon>
        <taxon>Anaerosphaera</taxon>
    </lineage>
</organism>
<comment type="similarity">
    <text evidence="1">In the N-terminal section; belongs to the zinc metallo-hydrolase group 3 family.</text>
</comment>
<dbReference type="PROSITE" id="PS50902">
    <property type="entry name" value="FLAVODOXIN_LIKE"/>
    <property type="match status" value="1"/>
</dbReference>
<dbReference type="InterPro" id="IPR036866">
    <property type="entry name" value="RibonucZ/Hydroxyglut_hydro"/>
</dbReference>
<accession>A0A437S9H6</accession>
<dbReference type="Pfam" id="PF19583">
    <property type="entry name" value="ODP"/>
    <property type="match status" value="1"/>
</dbReference>
<dbReference type="SUPFAM" id="SSF56281">
    <property type="entry name" value="Metallo-hydrolase/oxidoreductase"/>
    <property type="match status" value="1"/>
</dbReference>
<evidence type="ECO:0000259" key="2">
    <source>
        <dbReference type="PROSITE" id="PS50902"/>
    </source>
</evidence>
<dbReference type="PROSITE" id="PS00201">
    <property type="entry name" value="FLAVODOXIN"/>
    <property type="match status" value="1"/>
</dbReference>
<dbReference type="Gene3D" id="3.40.50.360">
    <property type="match status" value="1"/>
</dbReference>
<dbReference type="SUPFAM" id="SSF52218">
    <property type="entry name" value="Flavoproteins"/>
    <property type="match status" value="1"/>
</dbReference>
<dbReference type="PANTHER" id="PTHR43717">
    <property type="entry name" value="ANAEROBIC NITRIC OXIDE REDUCTASE FLAVORUBREDOXIN"/>
    <property type="match status" value="1"/>
</dbReference>
<dbReference type="EMBL" id="RLIH01000002">
    <property type="protein sequence ID" value="RVU55494.1"/>
    <property type="molecule type" value="Genomic_DNA"/>
</dbReference>
<dbReference type="GO" id="GO:0016651">
    <property type="term" value="F:oxidoreductase activity, acting on NAD(P)H"/>
    <property type="evidence" value="ECO:0007669"/>
    <property type="project" value="UniProtKB-ARBA"/>
</dbReference>
<dbReference type="GO" id="GO:0010181">
    <property type="term" value="F:FMN binding"/>
    <property type="evidence" value="ECO:0007669"/>
    <property type="project" value="InterPro"/>
</dbReference>
<dbReference type="Pfam" id="PF00258">
    <property type="entry name" value="Flavodoxin_1"/>
    <property type="match status" value="1"/>
</dbReference>
<dbReference type="InterPro" id="IPR001279">
    <property type="entry name" value="Metallo-B-lactamas"/>
</dbReference>
<dbReference type="PANTHER" id="PTHR43717:SF1">
    <property type="entry name" value="ANAEROBIC NITRIC OXIDE REDUCTASE FLAVORUBREDOXIN"/>
    <property type="match status" value="1"/>
</dbReference>
<dbReference type="InterPro" id="IPR001226">
    <property type="entry name" value="Flavodoxin_CS"/>
</dbReference>
<dbReference type="InterPro" id="IPR016440">
    <property type="entry name" value="Rubredoxin-O_OxRdtase"/>
</dbReference>
<proteinExistence type="inferred from homology"/>
<evidence type="ECO:0000256" key="1">
    <source>
        <dbReference type="ARBA" id="ARBA00007121"/>
    </source>
</evidence>
<dbReference type="GO" id="GO:0009055">
    <property type="term" value="F:electron transfer activity"/>
    <property type="evidence" value="ECO:0007669"/>
    <property type="project" value="InterPro"/>
</dbReference>
<comment type="caution">
    <text evidence="3">The sequence shown here is derived from an EMBL/GenBank/DDBJ whole genome shotgun (WGS) entry which is preliminary data.</text>
</comment>
<dbReference type="PIRSF" id="PIRSF005243">
    <property type="entry name" value="ROO"/>
    <property type="match status" value="1"/>
</dbReference>
<dbReference type="SMART" id="SM00849">
    <property type="entry name" value="Lactamase_B"/>
    <property type="match status" value="1"/>
</dbReference>
<dbReference type="InterPro" id="IPR008254">
    <property type="entry name" value="Flavodoxin/NO_synth"/>
</dbReference>
<dbReference type="InterPro" id="IPR045761">
    <property type="entry name" value="ODP_dom"/>
</dbReference>
<feature type="domain" description="Flavodoxin-like" evidence="2">
    <location>
        <begin position="255"/>
        <end position="394"/>
    </location>
</feature>
<dbReference type="Proteomes" id="UP000288812">
    <property type="component" value="Unassembled WGS sequence"/>
</dbReference>